<dbReference type="RefSeq" id="WP_253757674.1">
    <property type="nucleotide sequence ID" value="NZ_JAMZDZ010000001.1"/>
</dbReference>
<proteinExistence type="predicted"/>
<reference evidence="4" key="1">
    <citation type="journal article" date="2019" name="Int. J. Syst. Evol. Microbiol.">
        <title>The Global Catalogue of Microorganisms (GCM) 10K type strain sequencing project: providing services to taxonomists for standard genome sequencing and annotation.</title>
        <authorList>
            <consortium name="The Broad Institute Genomics Platform"/>
            <consortium name="The Broad Institute Genome Sequencing Center for Infectious Disease"/>
            <person name="Wu L."/>
            <person name="Ma J."/>
        </authorList>
    </citation>
    <scope>NUCLEOTIDE SEQUENCE [LARGE SCALE GENOMIC DNA]</scope>
    <source>
        <strain evidence="4">CGMCC 4.7289</strain>
    </source>
</reference>
<feature type="signal peptide" evidence="2">
    <location>
        <begin position="1"/>
        <end position="19"/>
    </location>
</feature>
<evidence type="ECO:0000313" key="3">
    <source>
        <dbReference type="EMBL" id="MFC4130557.1"/>
    </source>
</evidence>
<evidence type="ECO:0000256" key="2">
    <source>
        <dbReference type="SAM" id="SignalP"/>
    </source>
</evidence>
<organism evidence="3 4">
    <name type="scientific">Hamadaea flava</name>
    <dbReference type="NCBI Taxonomy" id="1742688"/>
    <lineage>
        <taxon>Bacteria</taxon>
        <taxon>Bacillati</taxon>
        <taxon>Actinomycetota</taxon>
        <taxon>Actinomycetes</taxon>
        <taxon>Micromonosporales</taxon>
        <taxon>Micromonosporaceae</taxon>
        <taxon>Hamadaea</taxon>
    </lineage>
</organism>
<evidence type="ECO:0000313" key="4">
    <source>
        <dbReference type="Proteomes" id="UP001595816"/>
    </source>
</evidence>
<accession>A0ABV8LJU7</accession>
<evidence type="ECO:0000256" key="1">
    <source>
        <dbReference type="SAM" id="MobiDB-lite"/>
    </source>
</evidence>
<feature type="region of interest" description="Disordered" evidence="1">
    <location>
        <begin position="137"/>
        <end position="182"/>
    </location>
</feature>
<sequence length="182" mass="19074">MSRRLLVATASVPIALLFALSGCGKSGNTDNGVASVGGTASASPSASKTRSAAEEQERALKFAQCMREHGVDMPDPEIKDGKIQMRINAQPGTDVDAAQKACKDYAPDGGPGGGKADAEMQKKALEYAKCMRENGVEKFQDPDPNQGGIRIDGSIADDPDFPKAQQACDKIMGPSIKETQSS</sequence>
<keyword evidence="2" id="KW-0732">Signal</keyword>
<feature type="region of interest" description="Disordered" evidence="1">
    <location>
        <begin position="35"/>
        <end position="56"/>
    </location>
</feature>
<keyword evidence="4" id="KW-1185">Reference proteome</keyword>
<feature type="compositionally biased region" description="Polar residues" evidence="1">
    <location>
        <begin position="35"/>
        <end position="50"/>
    </location>
</feature>
<feature type="chain" id="PRO_5047381577" description="Secreted protein" evidence="2">
    <location>
        <begin position="20"/>
        <end position="182"/>
    </location>
</feature>
<name>A0ABV8LJU7_9ACTN</name>
<dbReference type="EMBL" id="JBHSAY010000005">
    <property type="protein sequence ID" value="MFC4130557.1"/>
    <property type="molecule type" value="Genomic_DNA"/>
</dbReference>
<protein>
    <recommendedName>
        <fullName evidence="5">Secreted protein</fullName>
    </recommendedName>
</protein>
<evidence type="ECO:0008006" key="5">
    <source>
        <dbReference type="Google" id="ProtNLM"/>
    </source>
</evidence>
<dbReference type="Proteomes" id="UP001595816">
    <property type="component" value="Unassembled WGS sequence"/>
</dbReference>
<gene>
    <name evidence="3" type="ORF">ACFOZ4_08065</name>
</gene>
<dbReference type="PROSITE" id="PS51257">
    <property type="entry name" value="PROKAR_LIPOPROTEIN"/>
    <property type="match status" value="1"/>
</dbReference>
<comment type="caution">
    <text evidence="3">The sequence shown here is derived from an EMBL/GenBank/DDBJ whole genome shotgun (WGS) entry which is preliminary data.</text>
</comment>